<proteinExistence type="predicted"/>
<dbReference type="Proteomes" id="UP001139451">
    <property type="component" value="Unassembled WGS sequence"/>
</dbReference>
<accession>A0A9X2HMH0</accession>
<keyword evidence="1" id="KW-0812">Transmembrane</keyword>
<feature type="transmembrane region" description="Helical" evidence="1">
    <location>
        <begin position="72"/>
        <end position="95"/>
    </location>
</feature>
<keyword evidence="1" id="KW-0472">Membrane</keyword>
<evidence type="ECO:0000256" key="1">
    <source>
        <dbReference type="SAM" id="Phobius"/>
    </source>
</evidence>
<dbReference type="AlphaFoldDB" id="A0A9X2HMH0"/>
<keyword evidence="1" id="KW-1133">Transmembrane helix</keyword>
<sequence>MPPRFPPVFDDSPVAYAFALFSLSLISAIALAMLIGSMLEERRAREVDRIVHNRVRRAPKRVEMTLLQLHRLIVSGFLLTILFGALPDVIVMLSWGEADDGTMFALFQLDRFFDGLTAFPLVGSFILSTMAAQSVDHRLFTDPAPPPVRLSFRWTSFGDKLKIGGLVLCIAVGVTLYKAGLR</sequence>
<protein>
    <submittedName>
        <fullName evidence="2">Uncharacterized protein</fullName>
    </submittedName>
</protein>
<dbReference type="RefSeq" id="WP_254295060.1">
    <property type="nucleotide sequence ID" value="NZ_JAMLDX010000014.1"/>
</dbReference>
<feature type="transmembrane region" description="Helical" evidence="1">
    <location>
        <begin position="14"/>
        <end position="35"/>
    </location>
</feature>
<name>A0A9X2HMH0_9SPHN</name>
<organism evidence="2 3">
    <name type="scientific">Sphingomonas tagetis</name>
    <dbReference type="NCBI Taxonomy" id="2949092"/>
    <lineage>
        <taxon>Bacteria</taxon>
        <taxon>Pseudomonadati</taxon>
        <taxon>Pseudomonadota</taxon>
        <taxon>Alphaproteobacteria</taxon>
        <taxon>Sphingomonadales</taxon>
        <taxon>Sphingomonadaceae</taxon>
        <taxon>Sphingomonas</taxon>
    </lineage>
</organism>
<comment type="caution">
    <text evidence="2">The sequence shown here is derived from an EMBL/GenBank/DDBJ whole genome shotgun (WGS) entry which is preliminary data.</text>
</comment>
<dbReference type="EMBL" id="JAMLDX010000014">
    <property type="protein sequence ID" value="MCP3731999.1"/>
    <property type="molecule type" value="Genomic_DNA"/>
</dbReference>
<evidence type="ECO:0000313" key="3">
    <source>
        <dbReference type="Proteomes" id="UP001139451"/>
    </source>
</evidence>
<reference evidence="2" key="1">
    <citation type="submission" date="2022-05" db="EMBL/GenBank/DDBJ databases">
        <title>Sphingomonas sp. strain MG17 Genome sequencing and assembly.</title>
        <authorList>
            <person name="Kim I."/>
        </authorList>
    </citation>
    <scope>NUCLEOTIDE SEQUENCE</scope>
    <source>
        <strain evidence="2">MG17</strain>
    </source>
</reference>
<gene>
    <name evidence="2" type="ORF">M9978_16360</name>
</gene>
<evidence type="ECO:0000313" key="2">
    <source>
        <dbReference type="EMBL" id="MCP3731999.1"/>
    </source>
</evidence>
<keyword evidence="3" id="KW-1185">Reference proteome</keyword>
<feature type="transmembrane region" description="Helical" evidence="1">
    <location>
        <begin position="161"/>
        <end position="180"/>
    </location>
</feature>